<feature type="transmembrane region" description="Helical" evidence="1">
    <location>
        <begin position="40"/>
        <end position="61"/>
    </location>
</feature>
<reference evidence="2 3" key="1">
    <citation type="journal article" date="2015" name="Antonie Van Leeuwenhoek">
        <title>Bosea vaviloviae sp. nov., a new species of slow-growing rhizobia isolated from nodules of the relict species Vavilovia formosa (Stev.) Fed.</title>
        <authorList>
            <person name="Safronova V.I."/>
            <person name="Kuznetsova I.G."/>
            <person name="Sazanova A.L."/>
            <person name="Kimeklis A.K."/>
            <person name="Belimov A.A."/>
            <person name="Andronov E.E."/>
            <person name="Pinaev A.G."/>
            <person name="Chizhevskaya E.P."/>
            <person name="Pukhaev A.R."/>
            <person name="Popov K.P."/>
            <person name="Willems A."/>
            <person name="Tikhonovich I.A."/>
        </authorList>
    </citation>
    <scope>NUCLEOTIDE SEQUENCE [LARGE SCALE GENOMIC DNA]</scope>
    <source>
        <strain evidence="2 3">Vaf18</strain>
    </source>
</reference>
<dbReference type="EMBL" id="CP017147">
    <property type="protein sequence ID" value="AOO81562.1"/>
    <property type="molecule type" value="Genomic_DNA"/>
</dbReference>
<organism evidence="2 3">
    <name type="scientific">Bosea vaviloviae</name>
    <dbReference type="NCBI Taxonomy" id="1526658"/>
    <lineage>
        <taxon>Bacteria</taxon>
        <taxon>Pseudomonadati</taxon>
        <taxon>Pseudomonadota</taxon>
        <taxon>Alphaproteobacteria</taxon>
        <taxon>Hyphomicrobiales</taxon>
        <taxon>Boseaceae</taxon>
        <taxon>Bosea</taxon>
    </lineage>
</organism>
<evidence type="ECO:0008006" key="4">
    <source>
        <dbReference type="Google" id="ProtNLM"/>
    </source>
</evidence>
<dbReference type="OrthoDB" id="5360192at2"/>
<keyword evidence="1" id="KW-0812">Transmembrane</keyword>
<evidence type="ECO:0000313" key="2">
    <source>
        <dbReference type="EMBL" id="AOO81562.1"/>
    </source>
</evidence>
<keyword evidence="3" id="KW-1185">Reference proteome</keyword>
<name>A0A1D7U2I3_9HYPH</name>
<dbReference type="InterPro" id="IPR021257">
    <property type="entry name" value="DUF2809"/>
</dbReference>
<dbReference type="Proteomes" id="UP000094969">
    <property type="component" value="Chromosome"/>
</dbReference>
<feature type="transmembrane region" description="Helical" evidence="1">
    <location>
        <begin position="73"/>
        <end position="91"/>
    </location>
</feature>
<feature type="transmembrane region" description="Helical" evidence="1">
    <location>
        <begin position="15"/>
        <end position="34"/>
    </location>
</feature>
<keyword evidence="1" id="KW-0472">Membrane</keyword>
<accession>A0A1D7U2I3</accession>
<keyword evidence="1" id="KW-1133">Transmembrane helix</keyword>
<evidence type="ECO:0000313" key="3">
    <source>
        <dbReference type="Proteomes" id="UP000094969"/>
    </source>
</evidence>
<feature type="transmembrane region" description="Helical" evidence="1">
    <location>
        <begin position="111"/>
        <end position="130"/>
    </location>
</feature>
<dbReference type="RefSeq" id="WP_069690774.1">
    <property type="nucleotide sequence ID" value="NZ_CP017147.1"/>
</dbReference>
<dbReference type="KEGG" id="bvv:BHK69_14845"/>
<dbReference type="STRING" id="1526658.BHK69_14845"/>
<proteinExistence type="predicted"/>
<sequence length="147" mass="15799">MAETSPPKTRARSRWITIAFCVAIIVSGLLLRRFGPGLGLPFIVVKYGGSLLWGTMVYALLASTAVRRPAAQLAALAALIALSVELFRLWHTPWLDAFRLTTPGALLLGRVFSPWNLVAYAVGIGLGWGADRLLRRAGSASPGNVSR</sequence>
<protein>
    <recommendedName>
        <fullName evidence="4">DUF2809 domain-containing protein</fullName>
    </recommendedName>
</protein>
<evidence type="ECO:0000256" key="1">
    <source>
        <dbReference type="SAM" id="Phobius"/>
    </source>
</evidence>
<dbReference type="Pfam" id="PF10990">
    <property type="entry name" value="DUF2809"/>
    <property type="match status" value="1"/>
</dbReference>
<gene>
    <name evidence="2" type="ORF">BHK69_14845</name>
</gene>
<dbReference type="AlphaFoldDB" id="A0A1D7U2I3"/>